<dbReference type="Gene3D" id="2.60.200.20">
    <property type="match status" value="1"/>
</dbReference>
<evidence type="ECO:0000259" key="2">
    <source>
        <dbReference type="Pfam" id="PF00498"/>
    </source>
</evidence>
<feature type="domain" description="FHA" evidence="2">
    <location>
        <begin position="36"/>
        <end position="102"/>
    </location>
</feature>
<evidence type="ECO:0000259" key="3">
    <source>
        <dbReference type="Pfam" id="PF20232"/>
    </source>
</evidence>
<dbReference type="InterPro" id="IPR017735">
    <property type="entry name" value="T6SS_FHA"/>
</dbReference>
<dbReference type="SUPFAM" id="SSF49879">
    <property type="entry name" value="SMAD/FHA domain"/>
    <property type="match status" value="1"/>
</dbReference>
<feature type="domain" description="Type VI secretion system FHA" evidence="3">
    <location>
        <begin position="272"/>
        <end position="448"/>
    </location>
</feature>
<reference evidence="4 5" key="1">
    <citation type="submission" date="2017-09" db="EMBL/GenBank/DDBJ databases">
        <title>Genomic, metabolic, and phenotypic characteristics of bacterial isolates from the natural microbiome of the model nematode Caenorhabditis elegans.</title>
        <authorList>
            <person name="Zimmermann J."/>
            <person name="Obeng N."/>
            <person name="Yang W."/>
            <person name="Obeng O."/>
            <person name="Kissoyan K."/>
            <person name="Pees B."/>
            <person name="Dirksen P."/>
            <person name="Hoppner M."/>
            <person name="Franke A."/>
            <person name="Rosenstiel P."/>
            <person name="Leippe M."/>
            <person name="Dierking K."/>
            <person name="Kaleta C."/>
            <person name="Schulenburg H."/>
        </authorList>
    </citation>
    <scope>NUCLEOTIDE SEQUENCE [LARGE SCALE GENOMIC DNA]</scope>
    <source>
        <strain evidence="4 5">MYb73</strain>
    </source>
</reference>
<feature type="region of interest" description="Disordered" evidence="1">
    <location>
        <begin position="226"/>
        <end position="249"/>
    </location>
</feature>
<gene>
    <name evidence="4" type="ORF">CLM73_25940</name>
</gene>
<dbReference type="Pfam" id="PF00498">
    <property type="entry name" value="FHA"/>
    <property type="match status" value="1"/>
</dbReference>
<dbReference type="InterPro" id="IPR000253">
    <property type="entry name" value="FHA_dom"/>
</dbReference>
<dbReference type="EMBL" id="CP023270">
    <property type="protein sequence ID" value="AVJ30267.1"/>
    <property type="molecule type" value="Genomic_DNA"/>
</dbReference>
<dbReference type="OrthoDB" id="273564at2"/>
<dbReference type="CDD" id="cd00060">
    <property type="entry name" value="FHA"/>
    <property type="match status" value="1"/>
</dbReference>
<evidence type="ECO:0000313" key="5">
    <source>
        <dbReference type="Proteomes" id="UP000239477"/>
    </source>
</evidence>
<organism evidence="4 5">
    <name type="scientific">Achromobacter spanius</name>
    <dbReference type="NCBI Taxonomy" id="217203"/>
    <lineage>
        <taxon>Bacteria</taxon>
        <taxon>Pseudomonadati</taxon>
        <taxon>Pseudomonadota</taxon>
        <taxon>Betaproteobacteria</taxon>
        <taxon>Burkholderiales</taxon>
        <taxon>Alcaligenaceae</taxon>
        <taxon>Achromobacter</taxon>
    </lineage>
</organism>
<protein>
    <submittedName>
        <fullName evidence="4">Type VI secretion system-associated FHA domain protein TagH</fullName>
    </submittedName>
</protein>
<keyword evidence="5" id="KW-1185">Reference proteome</keyword>
<feature type="region of interest" description="Disordered" evidence="1">
    <location>
        <begin position="145"/>
        <end position="175"/>
    </location>
</feature>
<evidence type="ECO:0000313" key="4">
    <source>
        <dbReference type="EMBL" id="AVJ30267.1"/>
    </source>
</evidence>
<dbReference type="InterPro" id="IPR046883">
    <property type="entry name" value="T6SS_FHA_C"/>
</dbReference>
<name>A0A2S0IES6_9BURK</name>
<evidence type="ECO:0000256" key="1">
    <source>
        <dbReference type="SAM" id="MobiDB-lite"/>
    </source>
</evidence>
<sequence>MTPTSSNHRLALVVDNPQVLQKGSQPRCMFDTAGGTIGANGADWILHDRSGRVQSIHCEVRYEDGSYFVIDRCGQTRVNDQMDPLGTLVGARLRGGDILHVGPYRLTVNLDGETYNLPDPARHLAEHDVAELLGTSNEPIDVLPHHRDDALAPNQTPDPGWHEFDALSEPSPQGRLDPLLALEEAARSDSALSSSAAVLDSRNYGQTQLAAQADLSTTRFEAVSGSPLHAFGDPPMSGHPPSSAAPGASDQWIQNQFNQTGDAAGLVAPLVEGLGAPVGALDPHAAHTLLFEAGTTLAALIRGLAALNSTPEGKGLALAKRTLQPIEDNPLRLAQTYPETVRALFSRDRSMVHLSPTAAVEESLEQIGEQHRAMLKAVAAGLNALLQAFAPDQLERRFARYRSGQHSEALPGDWAWQMYRHYYEELKSSRQQGFDKLFWEVFDQAYDQALRKEEP</sequence>
<dbReference type="InterPro" id="IPR008984">
    <property type="entry name" value="SMAD_FHA_dom_sf"/>
</dbReference>
<dbReference type="NCBIfam" id="TIGR03354">
    <property type="entry name" value="VI_FHA"/>
    <property type="match status" value="1"/>
</dbReference>
<dbReference type="Proteomes" id="UP000239477">
    <property type="component" value="Chromosome"/>
</dbReference>
<dbReference type="AlphaFoldDB" id="A0A2S0IES6"/>
<proteinExistence type="predicted"/>
<dbReference type="Pfam" id="PF20232">
    <property type="entry name" value="T6SS_FHA_C"/>
    <property type="match status" value="1"/>
</dbReference>
<accession>A0A2S0IES6</accession>